<name>F6EUI1_SPHCR</name>
<dbReference type="HOGENOM" id="CLU_089876_8_2_5"/>
<gene>
    <name evidence="2" type="ORF">Sphch_0175</name>
</gene>
<dbReference type="EMBL" id="CP002798">
    <property type="protein sequence ID" value="AEG47875.1"/>
    <property type="molecule type" value="Genomic_DNA"/>
</dbReference>
<dbReference type="InterPro" id="IPR029069">
    <property type="entry name" value="HotDog_dom_sf"/>
</dbReference>
<feature type="domain" description="Thioesterase" evidence="1">
    <location>
        <begin position="58"/>
        <end position="130"/>
    </location>
</feature>
<dbReference type="GO" id="GO:0016790">
    <property type="term" value="F:thiolester hydrolase activity"/>
    <property type="evidence" value="ECO:0007669"/>
    <property type="project" value="UniProtKB-ARBA"/>
</dbReference>
<dbReference type="InterPro" id="IPR006683">
    <property type="entry name" value="Thioestr_dom"/>
</dbReference>
<dbReference type="AlphaFoldDB" id="F6EUI1"/>
<evidence type="ECO:0000313" key="2">
    <source>
        <dbReference type="EMBL" id="AEG47875.1"/>
    </source>
</evidence>
<dbReference type="RefSeq" id="WP_013846148.1">
    <property type="nucleotide sequence ID" value="NC_015593.1"/>
</dbReference>
<reference evidence="2 3" key="1">
    <citation type="submission" date="2011-05" db="EMBL/GenBank/DDBJ databases">
        <title>Complete sequence of chromosome 1 of Sphingobium chlorophenolicum L-1.</title>
        <authorList>
            <consortium name="US DOE Joint Genome Institute"/>
            <person name="Lucas S."/>
            <person name="Han J."/>
            <person name="Lapidus A."/>
            <person name="Cheng J.-F."/>
            <person name="Goodwin L."/>
            <person name="Pitluck S."/>
            <person name="Peters L."/>
            <person name="Daligault H."/>
            <person name="Han C."/>
            <person name="Tapia R."/>
            <person name="Land M."/>
            <person name="Hauser L."/>
            <person name="Kyrpides N."/>
            <person name="Ivanova N."/>
            <person name="Pagani I."/>
            <person name="Turner P."/>
            <person name="Copley S."/>
            <person name="Woyke T."/>
        </authorList>
    </citation>
    <scope>NUCLEOTIDE SEQUENCE [LARGE SCALE GENOMIC DNA]</scope>
    <source>
        <strain evidence="2 3">L-1</strain>
    </source>
</reference>
<dbReference type="SUPFAM" id="SSF54637">
    <property type="entry name" value="Thioesterase/thiol ester dehydrase-isomerase"/>
    <property type="match status" value="1"/>
</dbReference>
<dbReference type="CDD" id="cd03443">
    <property type="entry name" value="PaaI_thioesterase"/>
    <property type="match status" value="1"/>
</dbReference>
<proteinExistence type="predicted"/>
<dbReference type="Proteomes" id="UP000007150">
    <property type="component" value="Chromosome 1"/>
</dbReference>
<dbReference type="STRING" id="690566.Sphch_0175"/>
<evidence type="ECO:0000259" key="1">
    <source>
        <dbReference type="Pfam" id="PF03061"/>
    </source>
</evidence>
<evidence type="ECO:0000313" key="3">
    <source>
        <dbReference type="Proteomes" id="UP000007150"/>
    </source>
</evidence>
<dbReference type="KEGG" id="sch:Sphch_0175"/>
<organism evidence="2 3">
    <name type="scientific">Sphingobium chlorophenolicum L-1</name>
    <dbReference type="NCBI Taxonomy" id="690566"/>
    <lineage>
        <taxon>Bacteria</taxon>
        <taxon>Pseudomonadati</taxon>
        <taxon>Pseudomonadota</taxon>
        <taxon>Alphaproteobacteria</taxon>
        <taxon>Sphingomonadales</taxon>
        <taxon>Sphingomonadaceae</taxon>
        <taxon>Sphingobium</taxon>
    </lineage>
</organism>
<accession>F6EUI1</accession>
<keyword evidence="3" id="KW-1185">Reference proteome</keyword>
<protein>
    <submittedName>
        <fullName evidence="2">Thioesterase superfamily protein</fullName>
    </submittedName>
</protein>
<dbReference type="Pfam" id="PF03061">
    <property type="entry name" value="4HBT"/>
    <property type="match status" value="1"/>
</dbReference>
<sequence>MNKALNAGGPPSSEWTELFLDDPFCCMIGPVYGTKCANPGEPVKLGLWIERRHCSKLGICHGGVLLAFLDHSLGYVGSELLGLERGGPTISISASFLEPAHEGDWLESSVQVEKSTRRMQFIRGSAMVGDRPVAQASAVYVRPQLREAP</sequence>
<dbReference type="Gene3D" id="3.10.129.10">
    <property type="entry name" value="Hotdog Thioesterase"/>
    <property type="match status" value="1"/>
</dbReference>